<dbReference type="SUPFAM" id="SSF57850">
    <property type="entry name" value="RING/U-box"/>
    <property type="match status" value="1"/>
</dbReference>
<keyword evidence="7" id="KW-0833">Ubl conjugation pathway</keyword>
<comment type="pathway">
    <text evidence="2">Protein modification; protein sumoylation.</text>
</comment>
<evidence type="ECO:0000256" key="4">
    <source>
        <dbReference type="ARBA" id="ARBA00022679"/>
    </source>
</evidence>
<protein>
    <submittedName>
        <fullName evidence="11">Mms21 MMS21-SMC5-SMC6 complex component</fullName>
    </submittedName>
</protein>
<dbReference type="EMBL" id="HE681721">
    <property type="protein sequence ID" value="CCG25793.1"/>
    <property type="molecule type" value="Genomic_DNA"/>
</dbReference>
<dbReference type="GO" id="GO:0061665">
    <property type="term" value="F:SUMO ligase activity"/>
    <property type="evidence" value="ECO:0007669"/>
    <property type="project" value="TreeGrafter"/>
</dbReference>
<dbReference type="UniPathway" id="UPA00886"/>
<dbReference type="InterPro" id="IPR003613">
    <property type="entry name" value="Ubox_domain"/>
</dbReference>
<keyword evidence="9" id="KW-0539">Nucleus</keyword>
<evidence type="ECO:0000256" key="3">
    <source>
        <dbReference type="ARBA" id="ARBA00008212"/>
    </source>
</evidence>
<dbReference type="Gene3D" id="1.20.120.1010">
    <property type="match status" value="1"/>
</dbReference>
<dbReference type="InterPro" id="IPR013083">
    <property type="entry name" value="Znf_RING/FYVE/PHD"/>
</dbReference>
<evidence type="ECO:0000256" key="6">
    <source>
        <dbReference type="ARBA" id="ARBA00022771"/>
    </source>
</evidence>
<evidence type="ECO:0000256" key="2">
    <source>
        <dbReference type="ARBA" id="ARBA00004718"/>
    </source>
</evidence>
<dbReference type="RefSeq" id="XP_003868697.1">
    <property type="nucleotide sequence ID" value="XM_003868649.1"/>
</dbReference>
<keyword evidence="8" id="KW-0862">Zinc</keyword>
<evidence type="ECO:0000313" key="11">
    <source>
        <dbReference type="EMBL" id="CCG25793.1"/>
    </source>
</evidence>
<dbReference type="HOGENOM" id="CLU_088986_0_0_1"/>
<dbReference type="PANTHER" id="PTHR21330">
    <property type="entry name" value="E3 SUMO-PROTEIN LIGASE NSE2"/>
    <property type="match status" value="1"/>
</dbReference>
<dbReference type="GO" id="GO:0030915">
    <property type="term" value="C:Smc5-Smc6 complex"/>
    <property type="evidence" value="ECO:0007669"/>
    <property type="project" value="InterPro"/>
</dbReference>
<keyword evidence="6" id="KW-0863">Zinc-finger</keyword>
<dbReference type="Pfam" id="PF11789">
    <property type="entry name" value="zf-Nse"/>
    <property type="match status" value="1"/>
</dbReference>
<keyword evidence="4" id="KW-0808">Transferase</keyword>
<gene>
    <name evidence="11" type="ORF">CORT_0C04200</name>
</gene>
<dbReference type="OrthoDB" id="756301at2759"/>
<dbReference type="GO" id="GO:0000724">
    <property type="term" value="P:double-strand break repair via homologous recombination"/>
    <property type="evidence" value="ECO:0007669"/>
    <property type="project" value="InterPro"/>
</dbReference>
<dbReference type="GeneID" id="14539314"/>
<dbReference type="Gene3D" id="3.30.40.10">
    <property type="entry name" value="Zinc/RING finger domain, C3HC4 (zinc finger)"/>
    <property type="match status" value="1"/>
</dbReference>
<dbReference type="SMART" id="SM00504">
    <property type="entry name" value="Ubox"/>
    <property type="match status" value="1"/>
</dbReference>
<evidence type="ECO:0000313" key="12">
    <source>
        <dbReference type="Proteomes" id="UP000005018"/>
    </source>
</evidence>
<dbReference type="InterPro" id="IPR004181">
    <property type="entry name" value="Znf_MIZ"/>
</dbReference>
<name>H8X405_CANO9</name>
<evidence type="ECO:0000256" key="7">
    <source>
        <dbReference type="ARBA" id="ARBA00022786"/>
    </source>
</evidence>
<evidence type="ECO:0000256" key="8">
    <source>
        <dbReference type="ARBA" id="ARBA00022833"/>
    </source>
</evidence>
<dbReference type="GO" id="GO:0005634">
    <property type="term" value="C:nucleus"/>
    <property type="evidence" value="ECO:0007669"/>
    <property type="project" value="UniProtKB-SubCell"/>
</dbReference>
<reference evidence="11 12" key="1">
    <citation type="journal article" date="2012" name="PLoS ONE">
        <title>Sequence and analysis of the genome of the pathogenic yeast Candida orthopsilosis.</title>
        <authorList>
            <person name="Riccombeni A."/>
            <person name="Vidanes G."/>
            <person name="Proux-Wera E."/>
            <person name="Wolfe K.H."/>
            <person name="Butler G."/>
        </authorList>
    </citation>
    <scope>NUCLEOTIDE SEQUENCE [LARGE SCALE GENOMIC DNA]</scope>
    <source>
        <strain evidence="11 12">Co 90-125</strain>
    </source>
</reference>
<evidence type="ECO:0000259" key="10">
    <source>
        <dbReference type="SMART" id="SM00504"/>
    </source>
</evidence>
<keyword evidence="5" id="KW-0479">Metal-binding</keyword>
<organism evidence="11 12">
    <name type="scientific">Candida orthopsilosis (strain 90-125)</name>
    <name type="common">Yeast</name>
    <dbReference type="NCBI Taxonomy" id="1136231"/>
    <lineage>
        <taxon>Eukaryota</taxon>
        <taxon>Fungi</taxon>
        <taxon>Dikarya</taxon>
        <taxon>Ascomycota</taxon>
        <taxon>Saccharomycotina</taxon>
        <taxon>Pichiomycetes</taxon>
        <taxon>Debaryomycetaceae</taxon>
        <taxon>Candida/Lodderomyces clade</taxon>
        <taxon>Candida</taxon>
    </lineage>
</organism>
<feature type="domain" description="U-box" evidence="10">
    <location>
        <begin position="197"/>
        <end position="265"/>
    </location>
</feature>
<evidence type="ECO:0000256" key="1">
    <source>
        <dbReference type="ARBA" id="ARBA00004123"/>
    </source>
</evidence>
<evidence type="ECO:0000256" key="5">
    <source>
        <dbReference type="ARBA" id="ARBA00022723"/>
    </source>
</evidence>
<dbReference type="AlphaFoldDB" id="H8X405"/>
<dbReference type="eggNOG" id="KOG2979">
    <property type="taxonomic scope" value="Eukaryota"/>
</dbReference>
<dbReference type="GO" id="GO:0004842">
    <property type="term" value="F:ubiquitin-protein transferase activity"/>
    <property type="evidence" value="ECO:0007669"/>
    <property type="project" value="InterPro"/>
</dbReference>
<proteinExistence type="inferred from homology"/>
<evidence type="ECO:0000256" key="9">
    <source>
        <dbReference type="ARBA" id="ARBA00023242"/>
    </source>
</evidence>
<dbReference type="GO" id="GO:0016567">
    <property type="term" value="P:protein ubiquitination"/>
    <property type="evidence" value="ECO:0007669"/>
    <property type="project" value="InterPro"/>
</dbReference>
<accession>H8X405</accession>
<comment type="subcellular location">
    <subcellularLocation>
        <location evidence="1">Nucleus</location>
    </subcellularLocation>
</comment>
<dbReference type="Proteomes" id="UP000005018">
    <property type="component" value="Chromosome 3"/>
</dbReference>
<keyword evidence="12" id="KW-1185">Reference proteome</keyword>
<comment type="similarity">
    <text evidence="3">Belongs to the NSE2 family.</text>
</comment>
<dbReference type="PANTHER" id="PTHR21330:SF1">
    <property type="entry name" value="E3 SUMO-PROTEIN LIGASE NSE2"/>
    <property type="match status" value="1"/>
</dbReference>
<dbReference type="InterPro" id="IPR026846">
    <property type="entry name" value="Nse2(Mms21)"/>
</dbReference>
<dbReference type="CDD" id="cd16651">
    <property type="entry name" value="SPL-RING_NSE2"/>
    <property type="match status" value="1"/>
</dbReference>
<dbReference type="GO" id="GO:0016925">
    <property type="term" value="P:protein sumoylation"/>
    <property type="evidence" value="ECO:0007669"/>
    <property type="project" value="UniProtKB-UniPathway"/>
</dbReference>
<sequence length="279" mass="31613">MSQVTSQPSEASKAEQFLPNNLSLPLYVPLNRDFQRDFEKIFRANANDLTTPAVNQLRSATKNYINYILENDSLGFDESTLNNFALAYKKILESRCNLKKFESIGADSRIMDYLKTSQPLTLETLDMYHSMDKPNYEEILSESQSFTSTTEVQNHLKLDEFYQFLRGIIFVLKHPEQPVPDELADDEDLGISGGTISLKDPLTLNLFVNPVIATCGHTFESSSIRQQIQEHPSGVMECPTSGCDNRLSMSNLKSDTLMKIRIRCASKLQQTNDDLDIVH</sequence>
<dbReference type="KEGG" id="cot:CORT_0C04200"/>
<dbReference type="GO" id="GO:0008270">
    <property type="term" value="F:zinc ion binding"/>
    <property type="evidence" value="ECO:0007669"/>
    <property type="project" value="UniProtKB-KW"/>
</dbReference>